<gene>
    <name evidence="3" type="ORF">IWW39_005726</name>
</gene>
<evidence type="ECO:0000313" key="3">
    <source>
        <dbReference type="EMBL" id="KAJ2683023.1"/>
    </source>
</evidence>
<dbReference type="InterPro" id="IPR002921">
    <property type="entry name" value="Fungal_lipase-type"/>
</dbReference>
<dbReference type="EMBL" id="JANBTX010000332">
    <property type="protein sequence ID" value="KAJ2683023.1"/>
    <property type="molecule type" value="Genomic_DNA"/>
</dbReference>
<organism evidence="3 4">
    <name type="scientific">Coemansia spiralis</name>
    <dbReference type="NCBI Taxonomy" id="417178"/>
    <lineage>
        <taxon>Eukaryota</taxon>
        <taxon>Fungi</taxon>
        <taxon>Fungi incertae sedis</taxon>
        <taxon>Zoopagomycota</taxon>
        <taxon>Kickxellomycotina</taxon>
        <taxon>Kickxellomycetes</taxon>
        <taxon>Kickxellales</taxon>
        <taxon>Kickxellaceae</taxon>
        <taxon>Coemansia</taxon>
    </lineage>
</organism>
<dbReference type="InterPro" id="IPR051218">
    <property type="entry name" value="Sec_MonoDiacylglyc_Lipase"/>
</dbReference>
<dbReference type="OrthoDB" id="426718at2759"/>
<dbReference type="Proteomes" id="UP001151516">
    <property type="component" value="Unassembled WGS sequence"/>
</dbReference>
<dbReference type="AlphaFoldDB" id="A0A9W8G9G6"/>
<feature type="domain" description="Fungal lipase-type" evidence="2">
    <location>
        <begin position="129"/>
        <end position="264"/>
    </location>
</feature>
<dbReference type="Pfam" id="PF01764">
    <property type="entry name" value="Lipase_3"/>
    <property type="match status" value="1"/>
</dbReference>
<evidence type="ECO:0000259" key="2">
    <source>
        <dbReference type="Pfam" id="PF01764"/>
    </source>
</evidence>
<feature type="chain" id="PRO_5040754531" description="Fungal lipase-type domain-containing protein" evidence="1">
    <location>
        <begin position="20"/>
        <end position="318"/>
    </location>
</feature>
<evidence type="ECO:0000313" key="4">
    <source>
        <dbReference type="Proteomes" id="UP001151516"/>
    </source>
</evidence>
<proteinExistence type="predicted"/>
<protein>
    <recommendedName>
        <fullName evidence="2">Fungal lipase-type domain-containing protein</fullName>
    </recommendedName>
</protein>
<dbReference type="Gene3D" id="3.40.50.1820">
    <property type="entry name" value="alpha/beta hydrolase"/>
    <property type="match status" value="1"/>
</dbReference>
<keyword evidence="1" id="KW-0732">Signal</keyword>
<reference evidence="3" key="1">
    <citation type="submission" date="2022-07" db="EMBL/GenBank/DDBJ databases">
        <title>Phylogenomic reconstructions and comparative analyses of Kickxellomycotina fungi.</title>
        <authorList>
            <person name="Reynolds N.K."/>
            <person name="Stajich J.E."/>
            <person name="Barry K."/>
            <person name="Grigoriev I.V."/>
            <person name="Crous P."/>
            <person name="Smith M.E."/>
        </authorList>
    </citation>
    <scope>NUCLEOTIDE SEQUENCE</scope>
    <source>
        <strain evidence="3">CBS 109367</strain>
    </source>
</reference>
<dbReference type="GO" id="GO:0006629">
    <property type="term" value="P:lipid metabolic process"/>
    <property type="evidence" value="ECO:0007669"/>
    <property type="project" value="InterPro"/>
</dbReference>
<comment type="caution">
    <text evidence="3">The sequence shown here is derived from an EMBL/GenBank/DDBJ whole genome shotgun (WGS) entry which is preliminary data.</text>
</comment>
<dbReference type="InterPro" id="IPR029058">
    <property type="entry name" value="AB_hydrolase_fold"/>
</dbReference>
<accession>A0A9W8G9G6</accession>
<name>A0A9W8G9G6_9FUNG</name>
<dbReference type="SUPFAM" id="SSF53474">
    <property type="entry name" value="alpha/beta-Hydrolases"/>
    <property type="match status" value="1"/>
</dbReference>
<keyword evidence="4" id="KW-1185">Reference proteome</keyword>
<dbReference type="PANTHER" id="PTHR45856">
    <property type="entry name" value="ALPHA/BETA-HYDROLASES SUPERFAMILY PROTEIN"/>
    <property type="match status" value="1"/>
</dbReference>
<sequence length="318" mass="35187">MVRIFGLALSMLCLGLVSALHRSSLPTSLPILQSILENDRLSTEGAFSEEFAHVKFATEQVEISTTAKDVLAMYAAYSGAAYTVSTKWNCPYACEYPGTEGTVVEQNWEIGVPESAGYIARNPGKKLIIVAFRGTDNLLQWVDNTDVWQMQWPAALNNSYVHRGFMHGYLSVQPIVLGYVKDVATKYPDYSISLVGHSLGGAKASICLLDLSLTMPELLPRLRLYTQGQPRVGNRGFANAINALGVLVSREVYEYDLIPRLPLASMGYRHHSFEAWDHANTTRVCLDPSPLDHCADVDGIFYPSAADDHVSYRGLKYE</sequence>
<dbReference type="CDD" id="cd00519">
    <property type="entry name" value="Lipase_3"/>
    <property type="match status" value="1"/>
</dbReference>
<feature type="signal peptide" evidence="1">
    <location>
        <begin position="1"/>
        <end position="19"/>
    </location>
</feature>
<dbReference type="PANTHER" id="PTHR45856:SF25">
    <property type="entry name" value="FUNGAL LIPASE-LIKE DOMAIN-CONTAINING PROTEIN"/>
    <property type="match status" value="1"/>
</dbReference>
<evidence type="ECO:0000256" key="1">
    <source>
        <dbReference type="SAM" id="SignalP"/>
    </source>
</evidence>